<comment type="caution">
    <text evidence="3">The sequence shown here is derived from an EMBL/GenBank/DDBJ whole genome shotgun (WGS) entry which is preliminary data.</text>
</comment>
<feature type="transmembrane region" description="Helical" evidence="2">
    <location>
        <begin position="7"/>
        <end position="29"/>
    </location>
</feature>
<proteinExistence type="predicted"/>
<keyword evidence="2" id="KW-0812">Transmembrane</keyword>
<keyword evidence="2" id="KW-1133">Transmembrane helix</keyword>
<feature type="region of interest" description="Disordered" evidence="1">
    <location>
        <begin position="145"/>
        <end position="173"/>
    </location>
</feature>
<dbReference type="EMBL" id="VJMF01000094">
    <property type="protein sequence ID" value="TRL26632.1"/>
    <property type="molecule type" value="Genomic_DNA"/>
</dbReference>
<sequence>MALLSRVTFGIVSAMLMLLALALVAFGALELVAELKKSWHEGGNALLTAIGYVVIAIAVFDVAKYFVEEEVIRRPGTLTASEARRSLSKFISTIVIAVFIEGLVIVFQVSKQDVAQMLYPIALLVTAVLIVLGLGVYQRLSVEVERQSARKEQSKRGDDKDEQADARSRPRST</sequence>
<feature type="transmembrane region" description="Helical" evidence="2">
    <location>
        <begin position="116"/>
        <end position="137"/>
    </location>
</feature>
<protein>
    <recommendedName>
        <fullName evidence="5">GNAT family acetyltransferase</fullName>
    </recommendedName>
</protein>
<dbReference type="AlphaFoldDB" id="A0A549SDT3"/>
<name>A0A549SDT3_METSR</name>
<evidence type="ECO:0000313" key="4">
    <source>
        <dbReference type="Proteomes" id="UP000316781"/>
    </source>
</evidence>
<dbReference type="Proteomes" id="UP000316781">
    <property type="component" value="Unassembled WGS sequence"/>
</dbReference>
<gene>
    <name evidence="3" type="ORF">FM996_19210</name>
</gene>
<feature type="transmembrane region" description="Helical" evidence="2">
    <location>
        <begin position="87"/>
        <end position="110"/>
    </location>
</feature>
<evidence type="ECO:0000313" key="3">
    <source>
        <dbReference type="EMBL" id="TRL26632.1"/>
    </source>
</evidence>
<keyword evidence="2" id="KW-0472">Membrane</keyword>
<accession>A0A549SDT3</accession>
<evidence type="ECO:0000256" key="2">
    <source>
        <dbReference type="SAM" id="Phobius"/>
    </source>
</evidence>
<organism evidence="3 4">
    <name type="scientific">Methylosinus sporium</name>
    <dbReference type="NCBI Taxonomy" id="428"/>
    <lineage>
        <taxon>Bacteria</taxon>
        <taxon>Pseudomonadati</taxon>
        <taxon>Pseudomonadota</taxon>
        <taxon>Alphaproteobacteria</taxon>
        <taxon>Hyphomicrobiales</taxon>
        <taxon>Methylocystaceae</taxon>
        <taxon>Methylosinus</taxon>
    </lineage>
</organism>
<reference evidence="3 4" key="1">
    <citation type="submission" date="2019-07" db="EMBL/GenBank/DDBJ databases">
        <title>Ln-dependent methylotrophs.</title>
        <authorList>
            <person name="Tani A."/>
        </authorList>
    </citation>
    <scope>NUCLEOTIDE SEQUENCE [LARGE SCALE GENOMIC DNA]</scope>
    <source>
        <strain evidence="3 4">SM89A</strain>
    </source>
</reference>
<evidence type="ECO:0008006" key="5">
    <source>
        <dbReference type="Google" id="ProtNLM"/>
    </source>
</evidence>
<feature type="transmembrane region" description="Helical" evidence="2">
    <location>
        <begin position="49"/>
        <end position="67"/>
    </location>
</feature>
<evidence type="ECO:0000256" key="1">
    <source>
        <dbReference type="SAM" id="MobiDB-lite"/>
    </source>
</evidence>